<evidence type="ECO:0000256" key="5">
    <source>
        <dbReference type="SAM" id="MobiDB-lite"/>
    </source>
</evidence>
<keyword evidence="3" id="KW-0813">Transport</keyword>
<evidence type="ECO:0000256" key="2">
    <source>
        <dbReference type="ARBA" id="ARBA00008520"/>
    </source>
</evidence>
<dbReference type="InterPro" id="IPR006311">
    <property type="entry name" value="TAT_signal"/>
</dbReference>
<organism evidence="7 8">
    <name type="scientific">Spelaeicoccus albus</name>
    <dbReference type="NCBI Taxonomy" id="1280376"/>
    <lineage>
        <taxon>Bacteria</taxon>
        <taxon>Bacillati</taxon>
        <taxon>Actinomycetota</taxon>
        <taxon>Actinomycetes</taxon>
        <taxon>Micrococcales</taxon>
        <taxon>Brevibacteriaceae</taxon>
        <taxon>Spelaeicoccus</taxon>
    </lineage>
</organism>
<dbReference type="Gene3D" id="3.40.190.10">
    <property type="entry name" value="Periplasmic binding protein-like II"/>
    <property type="match status" value="1"/>
</dbReference>
<dbReference type="PROSITE" id="PS51318">
    <property type="entry name" value="TAT"/>
    <property type="match status" value="1"/>
</dbReference>
<dbReference type="PANTHER" id="PTHR43649">
    <property type="entry name" value="ARABINOSE-BINDING PROTEIN-RELATED"/>
    <property type="match status" value="1"/>
</dbReference>
<dbReference type="GO" id="GO:0030313">
    <property type="term" value="C:cell envelope"/>
    <property type="evidence" value="ECO:0007669"/>
    <property type="project" value="UniProtKB-SubCell"/>
</dbReference>
<evidence type="ECO:0000256" key="1">
    <source>
        <dbReference type="ARBA" id="ARBA00004196"/>
    </source>
</evidence>
<dbReference type="InterPro" id="IPR006059">
    <property type="entry name" value="SBP"/>
</dbReference>
<dbReference type="Pfam" id="PF01547">
    <property type="entry name" value="SBP_bac_1"/>
    <property type="match status" value="1"/>
</dbReference>
<protein>
    <submittedName>
        <fullName evidence="7">N-acetylglucosamine transport system substrate-binding protein</fullName>
    </submittedName>
</protein>
<comment type="similarity">
    <text evidence="2">Belongs to the bacterial solute-binding protein 1 family.</text>
</comment>
<evidence type="ECO:0000256" key="3">
    <source>
        <dbReference type="ARBA" id="ARBA00022448"/>
    </source>
</evidence>
<reference evidence="7 8" key="1">
    <citation type="submission" date="2020-07" db="EMBL/GenBank/DDBJ databases">
        <title>Sequencing the genomes of 1000 actinobacteria strains.</title>
        <authorList>
            <person name="Klenk H.-P."/>
        </authorList>
    </citation>
    <scope>NUCLEOTIDE SEQUENCE [LARGE SCALE GENOMIC DNA]</scope>
    <source>
        <strain evidence="7 8">DSM 26341</strain>
    </source>
</reference>
<dbReference type="InterPro" id="IPR050490">
    <property type="entry name" value="Bact_solute-bd_prot1"/>
</dbReference>
<dbReference type="InterPro" id="IPR022386">
    <property type="entry name" value="Chitin_NgcE"/>
</dbReference>
<name>A0A7Z0ABY8_9MICO</name>
<dbReference type="PANTHER" id="PTHR43649:SF31">
    <property type="entry name" value="SN-GLYCEROL-3-PHOSPHATE-BINDING PERIPLASMIC PROTEIN UGPB"/>
    <property type="match status" value="1"/>
</dbReference>
<dbReference type="PROSITE" id="PS51257">
    <property type="entry name" value="PROKAR_LIPOPROTEIN"/>
    <property type="match status" value="1"/>
</dbReference>
<sequence>MKIQDQPLARRNVMRAALASAVAVPIGASMASCATGGGSDKSDKKGSSGKKSEKNPFGMAADSTIDAVIFKGGYGIEYAKFAGKIVKKDFPKATVKVSPQTNIAQTLQPRFVSGNPPDLIDNSGANLISFQAILDQLEDLTDVTEAKNLEGKVIKDTLYGGALAPGMFGDKLASINYVLTVYGIWYSKTLFDKHGWKTPKTWDEMFELGKKAKKANKYLFCWGKEAATYYLTMCIASAIKEGGDPVRLKLGNLKPNCWSDDSVQGVLKAMKKIIDADMVKPGGAGTQFTAAQAQWSNAEDAILYPSGGWIENEMKDQTKKNFKMTGFTEPTLTSDSKFPYDSLHSAGGEGYIVPSQGKNVPGGKEFLRTMLSKQAATNFSKTVLSPTIVKDLVPPDGFGSTALVSQTKMLDAAGDNVFTWKFVDNYGMNDDLLTLWNAFLAGKSSVAKLTAGMQKITDKVRNDKSVKKIKVT</sequence>
<proteinExistence type="inferred from homology"/>
<evidence type="ECO:0000313" key="8">
    <source>
        <dbReference type="Proteomes" id="UP000539111"/>
    </source>
</evidence>
<feature type="signal peptide" evidence="6">
    <location>
        <begin position="1"/>
        <end position="34"/>
    </location>
</feature>
<keyword evidence="4 6" id="KW-0732">Signal</keyword>
<feature type="region of interest" description="Disordered" evidence="5">
    <location>
        <begin position="33"/>
        <end position="57"/>
    </location>
</feature>
<dbReference type="SUPFAM" id="SSF53850">
    <property type="entry name" value="Periplasmic binding protein-like II"/>
    <property type="match status" value="1"/>
</dbReference>
<comment type="caution">
    <text evidence="7">The sequence shown here is derived from an EMBL/GenBank/DDBJ whole genome shotgun (WGS) entry which is preliminary data.</text>
</comment>
<dbReference type="EMBL" id="JACBZP010000001">
    <property type="protein sequence ID" value="NYI67290.1"/>
    <property type="molecule type" value="Genomic_DNA"/>
</dbReference>
<dbReference type="Proteomes" id="UP000539111">
    <property type="component" value="Unassembled WGS sequence"/>
</dbReference>
<dbReference type="AlphaFoldDB" id="A0A7Z0ABY8"/>
<comment type="subcellular location">
    <subcellularLocation>
        <location evidence="1">Cell envelope</location>
    </subcellularLocation>
</comment>
<evidence type="ECO:0000256" key="6">
    <source>
        <dbReference type="SAM" id="SignalP"/>
    </source>
</evidence>
<feature type="compositionally biased region" description="Basic and acidic residues" evidence="5">
    <location>
        <begin position="40"/>
        <end position="54"/>
    </location>
</feature>
<evidence type="ECO:0000313" key="7">
    <source>
        <dbReference type="EMBL" id="NYI67290.1"/>
    </source>
</evidence>
<evidence type="ECO:0000256" key="4">
    <source>
        <dbReference type="ARBA" id="ARBA00022729"/>
    </source>
</evidence>
<dbReference type="RefSeq" id="WP_179427149.1">
    <property type="nucleotide sequence ID" value="NZ_JACBZP010000001.1"/>
</dbReference>
<dbReference type="NCBIfam" id="TIGR03851">
    <property type="entry name" value="chitin_NgcE"/>
    <property type="match status" value="1"/>
</dbReference>
<keyword evidence="8" id="KW-1185">Reference proteome</keyword>
<feature type="chain" id="PRO_5038679200" evidence="6">
    <location>
        <begin position="35"/>
        <end position="472"/>
    </location>
</feature>
<gene>
    <name evidence="7" type="ORF">BJY26_001596</name>
</gene>
<accession>A0A7Z0ABY8</accession>